<gene>
    <name evidence="2" type="ORF">EVOR1521_LOCUS26325</name>
</gene>
<dbReference type="InterPro" id="IPR008979">
    <property type="entry name" value="Galactose-bd-like_sf"/>
</dbReference>
<dbReference type="EMBL" id="CAUJNA010003506">
    <property type="protein sequence ID" value="CAJ1403722.1"/>
    <property type="molecule type" value="Genomic_DNA"/>
</dbReference>
<dbReference type="Gene3D" id="2.60.120.260">
    <property type="entry name" value="Galactose-binding domain-like"/>
    <property type="match status" value="1"/>
</dbReference>
<evidence type="ECO:0000313" key="2">
    <source>
        <dbReference type="EMBL" id="CAJ1403722.1"/>
    </source>
</evidence>
<comment type="caution">
    <text evidence="2">The sequence shown here is derived from an EMBL/GenBank/DDBJ whole genome shotgun (WGS) entry which is preliminary data.</text>
</comment>
<evidence type="ECO:0000313" key="3">
    <source>
        <dbReference type="Proteomes" id="UP001178507"/>
    </source>
</evidence>
<protein>
    <submittedName>
        <fullName evidence="2">Uncharacterized protein</fullName>
    </submittedName>
</protein>
<feature type="region of interest" description="Disordered" evidence="1">
    <location>
        <begin position="152"/>
        <end position="174"/>
    </location>
</feature>
<keyword evidence="3" id="KW-1185">Reference proteome</keyword>
<dbReference type="Proteomes" id="UP001178507">
    <property type="component" value="Unassembled WGS sequence"/>
</dbReference>
<organism evidence="2 3">
    <name type="scientific">Effrenium voratum</name>
    <dbReference type="NCBI Taxonomy" id="2562239"/>
    <lineage>
        <taxon>Eukaryota</taxon>
        <taxon>Sar</taxon>
        <taxon>Alveolata</taxon>
        <taxon>Dinophyceae</taxon>
        <taxon>Suessiales</taxon>
        <taxon>Symbiodiniaceae</taxon>
        <taxon>Effrenium</taxon>
    </lineage>
</organism>
<sequence length="174" mass="18909">MMLQVHACNGETEAAWSLAGLAFKDETGKNILVPAARGSAFLHQGRAKVPASFGFQGSEPWNALDGNPFTVAQVDDTYSLEGEVANGRDLHRPTLAAKLIIDFQVPKQVASFSITSRRDGHDETHPRKWTLRGSNDLTSWANLSSYDLDAKPFPEGTSGYGRQSTADIECGELE</sequence>
<reference evidence="2" key="1">
    <citation type="submission" date="2023-08" db="EMBL/GenBank/DDBJ databases">
        <authorList>
            <person name="Chen Y."/>
            <person name="Shah S."/>
            <person name="Dougan E. K."/>
            <person name="Thang M."/>
            <person name="Chan C."/>
        </authorList>
    </citation>
    <scope>NUCLEOTIDE SEQUENCE</scope>
</reference>
<accession>A0AA36JDN6</accession>
<evidence type="ECO:0000256" key="1">
    <source>
        <dbReference type="SAM" id="MobiDB-lite"/>
    </source>
</evidence>
<dbReference type="AlphaFoldDB" id="A0AA36JDN6"/>
<proteinExistence type="predicted"/>
<name>A0AA36JDN6_9DINO</name>
<dbReference type="SUPFAM" id="SSF49785">
    <property type="entry name" value="Galactose-binding domain-like"/>
    <property type="match status" value="1"/>
</dbReference>